<sequence>MNINYFNLILKKLDELDKSRFKTDLNSWSKGPIKSLEIKLNINYEIRIVCEEDGLKIIMIDSIQRVDSFIHYPFKTAWLSLSWYRWRLLARKFEKIHEDELKRERWKQKEQVRLKELENKQNIEHMMIVIFPEIMENDLLGDDDDK</sequence>
<reference evidence="1" key="1">
    <citation type="submission" date="2020-04" db="EMBL/GenBank/DDBJ databases">
        <authorList>
            <person name="Chiriac C."/>
            <person name="Salcher M."/>
            <person name="Ghai R."/>
            <person name="Kavagutti S V."/>
        </authorList>
    </citation>
    <scope>NUCLEOTIDE SEQUENCE</scope>
</reference>
<name>A0A6J5KWI5_9CAUD</name>
<gene>
    <name evidence="1" type="ORF">UFOVP53_135</name>
</gene>
<organism evidence="1">
    <name type="scientific">uncultured Caudovirales phage</name>
    <dbReference type="NCBI Taxonomy" id="2100421"/>
    <lineage>
        <taxon>Viruses</taxon>
        <taxon>Duplodnaviria</taxon>
        <taxon>Heunggongvirae</taxon>
        <taxon>Uroviricota</taxon>
        <taxon>Caudoviricetes</taxon>
        <taxon>Peduoviridae</taxon>
        <taxon>Maltschvirus</taxon>
        <taxon>Maltschvirus maltsch</taxon>
    </lineage>
</organism>
<accession>A0A6J5KWI5</accession>
<dbReference type="EMBL" id="LR796189">
    <property type="protein sequence ID" value="CAB4125426.1"/>
    <property type="molecule type" value="Genomic_DNA"/>
</dbReference>
<proteinExistence type="predicted"/>
<protein>
    <submittedName>
        <fullName evidence="1">Uncharacterized protein</fullName>
    </submittedName>
</protein>
<evidence type="ECO:0000313" key="1">
    <source>
        <dbReference type="EMBL" id="CAB4125426.1"/>
    </source>
</evidence>